<organism evidence="2 3">
    <name type="scientific">Bilophila wadsworthia (strain 3_1_6)</name>
    <dbReference type="NCBI Taxonomy" id="563192"/>
    <lineage>
        <taxon>Bacteria</taxon>
        <taxon>Pseudomonadati</taxon>
        <taxon>Thermodesulfobacteriota</taxon>
        <taxon>Desulfovibrionia</taxon>
        <taxon>Desulfovibrionales</taxon>
        <taxon>Desulfovibrionaceae</taxon>
        <taxon>Bilophila</taxon>
    </lineage>
</organism>
<evidence type="ECO:0000313" key="3">
    <source>
        <dbReference type="Proteomes" id="UP000006034"/>
    </source>
</evidence>
<dbReference type="EMBL" id="ADCP02000005">
    <property type="protein sequence ID" value="EFV42847.1"/>
    <property type="molecule type" value="Genomic_DNA"/>
</dbReference>
<dbReference type="CDD" id="cd01300">
    <property type="entry name" value="YtcJ_like"/>
    <property type="match status" value="1"/>
</dbReference>
<dbReference type="eggNOG" id="COG1574">
    <property type="taxonomic scope" value="Bacteria"/>
</dbReference>
<dbReference type="InterPro" id="IPR032466">
    <property type="entry name" value="Metal_Hydrolase"/>
</dbReference>
<dbReference type="PANTHER" id="PTHR22642">
    <property type="entry name" value="IMIDAZOLONEPROPIONASE"/>
    <property type="match status" value="1"/>
</dbReference>
<dbReference type="GeneID" id="78087628"/>
<dbReference type="AlphaFoldDB" id="E5YAV2"/>
<dbReference type="HOGENOM" id="CLU_009942_2_0_7"/>
<dbReference type="PANTHER" id="PTHR22642:SF2">
    <property type="entry name" value="PROTEIN LONG AFTER FAR-RED 3"/>
    <property type="match status" value="1"/>
</dbReference>
<dbReference type="SUPFAM" id="SSF51338">
    <property type="entry name" value="Composite domain of metallo-dependent hydrolases"/>
    <property type="match status" value="1"/>
</dbReference>
<dbReference type="InterPro" id="IPR013108">
    <property type="entry name" value="Amidohydro_3"/>
</dbReference>
<reference evidence="2 3" key="1">
    <citation type="submission" date="2010-10" db="EMBL/GenBank/DDBJ databases">
        <authorList>
            <consortium name="The Broad Institute Genome Sequencing Platform"/>
            <person name="Ward D."/>
            <person name="Earl A."/>
            <person name="Feldgarden M."/>
            <person name="Young S.K."/>
            <person name="Gargeya S."/>
            <person name="Zeng Q."/>
            <person name="Alvarado L."/>
            <person name="Berlin A."/>
            <person name="Bochicchio J."/>
            <person name="Chapman S.B."/>
            <person name="Chen Z."/>
            <person name="Freedman E."/>
            <person name="Gellesch M."/>
            <person name="Goldberg J."/>
            <person name="Griggs A."/>
            <person name="Gujja S."/>
            <person name="Heilman E."/>
            <person name="Heiman D."/>
            <person name="Howarth C."/>
            <person name="Mehta T."/>
            <person name="Neiman D."/>
            <person name="Pearson M."/>
            <person name="Roberts A."/>
            <person name="Saif S."/>
            <person name="Shea T."/>
            <person name="Shenoy N."/>
            <person name="Sisk P."/>
            <person name="Stolte C."/>
            <person name="Sykes S."/>
            <person name="White J."/>
            <person name="Yandava C."/>
            <person name="Allen-Vercoe E."/>
            <person name="Sibley C."/>
            <person name="Ambrose C.E."/>
            <person name="Strauss J."/>
            <person name="Daigneault M."/>
            <person name="Haas B."/>
            <person name="Nusbaum C."/>
            <person name="Birren B."/>
        </authorList>
    </citation>
    <scope>NUCLEOTIDE SEQUENCE [LARGE SCALE GENOMIC DNA]</scope>
    <source>
        <strain evidence="2 3">3_1_6</strain>
    </source>
</reference>
<protein>
    <recommendedName>
        <fullName evidence="1">Amidohydrolase 3 domain-containing protein</fullName>
    </recommendedName>
</protein>
<sequence>MRCIEKTLYTNGRIVTMDAAGTVAEAVLVAGNVIEAVGSKDGLAALAGPGCRTVDLKGASLYPGFIDTHSHASLYAMWKTHCRCPGIAHLEDVYPLIRKQAERVRDGDGIVVYNFDDTDIPERRGPTKRELDAVMPDRPVLVFHISGHTCYANSKALERIGVNPDAPFDDVNVFLGKDGLPNGYIAEEMAFKAMGELLPALDQERHKALVRECVAEYNAQGFTSAHDSAVGIGNLSAETVYRTYNQLYESGELNMRVYLATMEQPFRRLEPTGLLDGPGNRFVQYSAVKTLADGSIQAGTAAIPEGYFFDPSLRPGIIGTQDYWDEMVYHWHSRGRQLSIHCNGVGAIETIITAVERAQARCPRKDARHLIIHCQMATDEHVRRMKEAGILPSFYGLHVWNWGDRHRDIFLGPDRAARLDPAGSAVREGLPFSLHADTPVLPQMTMLSIHTAVNRETKGGAVLGPDQRISTLEAVRAYTSYAALFSHSEAWRGTIEPGKVADFVIPSEDILEAPAGRLKGIAFAAAIVDNRVVHGQLP</sequence>
<dbReference type="InterPro" id="IPR033932">
    <property type="entry name" value="YtcJ-like"/>
</dbReference>
<dbReference type="SUPFAM" id="SSF51556">
    <property type="entry name" value="Metallo-dependent hydrolases"/>
    <property type="match status" value="1"/>
</dbReference>
<evidence type="ECO:0000313" key="2">
    <source>
        <dbReference type="EMBL" id="EFV42847.1"/>
    </source>
</evidence>
<dbReference type="GO" id="GO:0016810">
    <property type="term" value="F:hydrolase activity, acting on carbon-nitrogen (but not peptide) bonds"/>
    <property type="evidence" value="ECO:0007669"/>
    <property type="project" value="InterPro"/>
</dbReference>
<dbReference type="Gene3D" id="3.10.310.70">
    <property type="match status" value="1"/>
</dbReference>
<accession>E5YAV2</accession>
<comment type="caution">
    <text evidence="2">The sequence shown here is derived from an EMBL/GenBank/DDBJ whole genome shotgun (WGS) entry which is preliminary data.</text>
</comment>
<dbReference type="OrthoDB" id="5485695at2"/>
<gene>
    <name evidence="2" type="ORF">HMPREF0179_03323</name>
</gene>
<proteinExistence type="predicted"/>
<dbReference type="Proteomes" id="UP000006034">
    <property type="component" value="Unassembled WGS sequence"/>
</dbReference>
<feature type="domain" description="Amidohydrolase 3" evidence="1">
    <location>
        <begin position="52"/>
        <end position="534"/>
    </location>
</feature>
<name>E5YAV2_BILW3</name>
<dbReference type="Gene3D" id="3.20.20.140">
    <property type="entry name" value="Metal-dependent hydrolases"/>
    <property type="match status" value="1"/>
</dbReference>
<reference evidence="2 3" key="2">
    <citation type="submission" date="2013-04" db="EMBL/GenBank/DDBJ databases">
        <title>The Genome Sequence of Bilophila wadsworthia 3_1_6.</title>
        <authorList>
            <consortium name="The Broad Institute Genomics Platform"/>
            <person name="Earl A."/>
            <person name="Ward D."/>
            <person name="Feldgarden M."/>
            <person name="Gevers D."/>
            <person name="Sibley C."/>
            <person name="Strauss J."/>
            <person name="Allen-Vercoe E."/>
            <person name="Walker B."/>
            <person name="Young S."/>
            <person name="Zeng Q."/>
            <person name="Gargeya S."/>
            <person name="Fitzgerald M."/>
            <person name="Haas B."/>
            <person name="Abouelleil A."/>
            <person name="Allen A.W."/>
            <person name="Alvarado L."/>
            <person name="Arachchi H.M."/>
            <person name="Berlin A.M."/>
            <person name="Chapman S.B."/>
            <person name="Gainer-Dewar J."/>
            <person name="Goldberg J."/>
            <person name="Griggs A."/>
            <person name="Gujja S."/>
            <person name="Hansen M."/>
            <person name="Howarth C."/>
            <person name="Imamovic A."/>
            <person name="Ireland A."/>
            <person name="Larimer J."/>
            <person name="McCowan C."/>
            <person name="Murphy C."/>
            <person name="Pearson M."/>
            <person name="Poon T.W."/>
            <person name="Priest M."/>
            <person name="Roberts A."/>
            <person name="Saif S."/>
            <person name="Shea T."/>
            <person name="Sisk P."/>
            <person name="Sykes S."/>
            <person name="Wortman J."/>
            <person name="Nusbaum C."/>
            <person name="Birren B."/>
        </authorList>
    </citation>
    <scope>NUCLEOTIDE SEQUENCE [LARGE SCALE GENOMIC DNA]</scope>
    <source>
        <strain evidence="2 3">3_1_6</strain>
    </source>
</reference>
<evidence type="ECO:0000259" key="1">
    <source>
        <dbReference type="Pfam" id="PF07969"/>
    </source>
</evidence>
<keyword evidence="3" id="KW-1185">Reference proteome</keyword>
<dbReference type="Gene3D" id="2.30.40.10">
    <property type="entry name" value="Urease, subunit C, domain 1"/>
    <property type="match status" value="1"/>
</dbReference>
<dbReference type="InterPro" id="IPR011059">
    <property type="entry name" value="Metal-dep_hydrolase_composite"/>
</dbReference>
<dbReference type="RefSeq" id="WP_005030026.1">
    <property type="nucleotide sequence ID" value="NZ_KE150241.1"/>
</dbReference>
<dbReference type="Pfam" id="PF07969">
    <property type="entry name" value="Amidohydro_3"/>
    <property type="match status" value="1"/>
</dbReference>